<evidence type="ECO:0000256" key="7">
    <source>
        <dbReference type="ARBA" id="ARBA00023125"/>
    </source>
</evidence>
<comment type="catalytic activity">
    <reaction evidence="8">
        <text>a 2'-deoxycytidine in DNA + S-adenosyl-L-methionine = an N(4)-methyl-2'-deoxycytidine in DNA + S-adenosyl-L-homocysteine + H(+)</text>
        <dbReference type="Rhea" id="RHEA:16857"/>
        <dbReference type="Rhea" id="RHEA-COMP:11369"/>
        <dbReference type="Rhea" id="RHEA-COMP:13674"/>
        <dbReference type="ChEBI" id="CHEBI:15378"/>
        <dbReference type="ChEBI" id="CHEBI:57856"/>
        <dbReference type="ChEBI" id="CHEBI:59789"/>
        <dbReference type="ChEBI" id="CHEBI:85452"/>
        <dbReference type="ChEBI" id="CHEBI:137933"/>
        <dbReference type="EC" id="2.1.1.113"/>
    </reaction>
</comment>
<dbReference type="EMBL" id="KC977571">
    <property type="protein sequence ID" value="AGO85064.1"/>
    <property type="molecule type" value="Genomic_DNA"/>
</dbReference>
<dbReference type="PANTHER" id="PTHR13370:SF3">
    <property type="entry name" value="TRNA (GUANINE(10)-N2)-METHYLTRANSFERASE HOMOLOG"/>
    <property type="match status" value="1"/>
</dbReference>
<evidence type="ECO:0000256" key="1">
    <source>
        <dbReference type="ARBA" id="ARBA00010203"/>
    </source>
</evidence>
<evidence type="ECO:0000256" key="5">
    <source>
        <dbReference type="ARBA" id="ARBA00022691"/>
    </source>
</evidence>
<proteinExistence type="inferred from homology"/>
<dbReference type="Gene3D" id="3.40.50.150">
    <property type="entry name" value="Vaccinia Virus protein VP39"/>
    <property type="match status" value="1"/>
</dbReference>
<accession>S4VWN6</accession>
<dbReference type="GO" id="GO:0009007">
    <property type="term" value="F:site-specific DNA-methyltransferase (adenine-specific) activity"/>
    <property type="evidence" value="ECO:0007669"/>
    <property type="project" value="TreeGrafter"/>
</dbReference>
<dbReference type="GO" id="GO:0032259">
    <property type="term" value="P:methylation"/>
    <property type="evidence" value="ECO:0007669"/>
    <property type="project" value="UniProtKB-KW"/>
</dbReference>
<feature type="compositionally biased region" description="Basic residues" evidence="9">
    <location>
        <begin position="385"/>
        <end position="394"/>
    </location>
</feature>
<dbReference type="GO" id="GO:0015667">
    <property type="term" value="F:site-specific DNA-methyltransferase (cytosine-N4-specific) activity"/>
    <property type="evidence" value="ECO:0007669"/>
    <property type="project" value="UniProtKB-EC"/>
</dbReference>
<dbReference type="InterPro" id="IPR029063">
    <property type="entry name" value="SAM-dependent_MTases_sf"/>
</dbReference>
<dbReference type="GO" id="GO:0009307">
    <property type="term" value="P:DNA restriction-modification system"/>
    <property type="evidence" value="ECO:0007669"/>
    <property type="project" value="UniProtKB-KW"/>
</dbReference>
<dbReference type="GeneID" id="16606851"/>
<dbReference type="GO" id="GO:0003677">
    <property type="term" value="F:DNA binding"/>
    <property type="evidence" value="ECO:0007669"/>
    <property type="project" value="UniProtKB-KW"/>
</dbReference>
<dbReference type="RefSeq" id="YP_008438138.1">
    <property type="nucleotide sequence ID" value="NC_022098.1"/>
</dbReference>
<evidence type="ECO:0000256" key="4">
    <source>
        <dbReference type="ARBA" id="ARBA00022679"/>
    </source>
</evidence>
<dbReference type="REBASE" id="615510">
    <property type="entry name" value="M.PsaCII"/>
</dbReference>
<dbReference type="SUPFAM" id="SSF53335">
    <property type="entry name" value="S-adenosyl-L-methionine-dependent methyltransferases"/>
    <property type="match status" value="1"/>
</dbReference>
<keyword evidence="12" id="KW-1185">Reference proteome</keyword>
<evidence type="ECO:0000256" key="6">
    <source>
        <dbReference type="ARBA" id="ARBA00022747"/>
    </source>
</evidence>
<dbReference type="InterPro" id="IPR017985">
    <property type="entry name" value="MeTrfase_CN4_CS"/>
</dbReference>
<dbReference type="PRINTS" id="PR00508">
    <property type="entry name" value="S21N4MTFRASE"/>
</dbReference>
<keyword evidence="7" id="KW-0238">DNA-binding</keyword>
<evidence type="ECO:0000313" key="11">
    <source>
        <dbReference type="EMBL" id="AGO85064.1"/>
    </source>
</evidence>
<keyword evidence="3 11" id="KW-0489">Methyltransferase</keyword>
<keyword evidence="4" id="KW-0808">Transferase</keyword>
<feature type="domain" description="DNA methylase N-4/N-6" evidence="10">
    <location>
        <begin position="66"/>
        <end position="304"/>
    </location>
</feature>
<keyword evidence="5" id="KW-0949">S-adenosyl-L-methionine</keyword>
<gene>
    <name evidence="11" type="ORF">psal_cds_930</name>
</gene>
<dbReference type="Pfam" id="PF01555">
    <property type="entry name" value="N6_N4_Mtase"/>
    <property type="match status" value="1"/>
</dbReference>
<comment type="similarity">
    <text evidence="1">Belongs to the N(4)/N(6)-methyltransferase family. N(4) subfamily.</text>
</comment>
<evidence type="ECO:0000256" key="2">
    <source>
        <dbReference type="ARBA" id="ARBA00012185"/>
    </source>
</evidence>
<evidence type="ECO:0000313" key="12">
    <source>
        <dbReference type="Proteomes" id="UP000204584"/>
    </source>
</evidence>
<evidence type="ECO:0000256" key="3">
    <source>
        <dbReference type="ARBA" id="ARBA00022603"/>
    </source>
</evidence>
<reference evidence="11 12" key="1">
    <citation type="journal article" date="2013" name="Science">
        <title>Pandoraviruses: amoeba viruses with genomes up to 2.5 Mb reaching that of parasitic eukaryotes.</title>
        <authorList>
            <person name="Philippe N."/>
            <person name="Legendre M."/>
            <person name="Doutre G."/>
            <person name="Coute Y."/>
            <person name="Poirot O."/>
            <person name="Lescot M."/>
            <person name="Arslan D."/>
            <person name="Seltzer V."/>
            <person name="Bertaux L."/>
            <person name="Bruley C."/>
            <person name="Garin J."/>
            <person name="Claverie J.M."/>
            <person name="Abergel C."/>
        </authorList>
    </citation>
    <scope>NUCLEOTIDE SEQUENCE [LARGE SCALE GENOMIC DNA]</scope>
</reference>
<dbReference type="GO" id="GO:0008170">
    <property type="term" value="F:N-methyltransferase activity"/>
    <property type="evidence" value="ECO:0007669"/>
    <property type="project" value="InterPro"/>
</dbReference>
<dbReference type="CDD" id="cd02440">
    <property type="entry name" value="AdoMet_MTases"/>
    <property type="match status" value="1"/>
</dbReference>
<dbReference type="PANTHER" id="PTHR13370">
    <property type="entry name" value="RNA METHYLASE-RELATED"/>
    <property type="match status" value="1"/>
</dbReference>
<protein>
    <recommendedName>
        <fullName evidence="2">site-specific DNA-methyltransferase (cytosine-N(4)-specific)</fullName>
        <ecNumber evidence="2">2.1.1.113</ecNumber>
    </recommendedName>
</protein>
<dbReference type="InterPro" id="IPR001091">
    <property type="entry name" value="RM_Methyltransferase"/>
</dbReference>
<evidence type="ECO:0000256" key="8">
    <source>
        <dbReference type="ARBA" id="ARBA00049120"/>
    </source>
</evidence>
<dbReference type="EC" id="2.1.1.113" evidence="2"/>
<name>S4VWN6_9VIRU</name>
<dbReference type="PROSITE" id="PS00093">
    <property type="entry name" value="N4_MTASE"/>
    <property type="match status" value="1"/>
</dbReference>
<organism evidence="11 12">
    <name type="scientific">Pandoravirus salinus</name>
    <dbReference type="NCBI Taxonomy" id="1349410"/>
    <lineage>
        <taxon>Viruses</taxon>
        <taxon>Pandoravirus</taxon>
    </lineage>
</organism>
<keyword evidence="6" id="KW-0680">Restriction system</keyword>
<feature type="region of interest" description="Disordered" evidence="9">
    <location>
        <begin position="371"/>
        <end position="394"/>
    </location>
</feature>
<evidence type="ECO:0000259" key="10">
    <source>
        <dbReference type="Pfam" id="PF01555"/>
    </source>
</evidence>
<evidence type="ECO:0000256" key="9">
    <source>
        <dbReference type="SAM" id="MobiDB-lite"/>
    </source>
</evidence>
<dbReference type="InterPro" id="IPR002941">
    <property type="entry name" value="DNA_methylase_N4/N6"/>
</dbReference>
<sequence>MQDCSEEEPLPHDANDYQRSTPLGASVDLIGGAIAHDDRPMSPERRRCVLVNGDARRLDIVDDASVHLVLTSPPYWTLKEYNAADAVEGQLGHVQDYADFLTQLDKVWAECYRVLVPGSRLVVVVGDVLLSRKRHGRHRLVPLHSDIQIACQRVGFDCLAPIIWHKIGSVAHEVNNGRASMLGKPYEPNAIIKNDIEYILMLRKPGGYRSPTPTQRDLSRIPKADFHAWFRQIWTDVPGTRSKDHPAPFPRELAARLVRMFSFDGDTVLDPFAGSGTTLAAALDARRHAVGVEIDPTYFALAKKRIAAALPRIHWRQRHCDPVDNDNTIARDCNDDPVDVHEPIPRDCAADFVPDTGDDGANRACVVGTLAAAGGAPPSPDNTSRKRKRSPPDI</sequence>
<dbReference type="Proteomes" id="UP000204584">
    <property type="component" value="Segment"/>
</dbReference>
<dbReference type="KEGG" id="vg:16606851"/>